<reference evidence="1 2" key="1">
    <citation type="journal article" date="2008" name="BMC Genomics">
        <title>Acidithiobacillus ferrooxidans metabolism: from genome sequence to industrial applications.</title>
        <authorList>
            <person name="Valdes J."/>
            <person name="Pedroso I."/>
            <person name="Quatrini R."/>
            <person name="Dodson R.J."/>
            <person name="Tettelin H."/>
            <person name="Blake R.II."/>
            <person name="Eisen J.A."/>
            <person name="Holmes D.S."/>
        </authorList>
    </citation>
    <scope>NUCLEOTIDE SEQUENCE [LARGE SCALE GENOMIC DNA]</scope>
    <source>
        <strain evidence="2">ATCC 23270 / DSM 14882 / CIP 104768 / NCIMB 8455</strain>
    </source>
</reference>
<keyword evidence="2" id="KW-1185">Reference proteome</keyword>
<accession>B7J8T5</accession>
<dbReference type="Proteomes" id="UP000001362">
    <property type="component" value="Chromosome"/>
</dbReference>
<organism evidence="1 2">
    <name type="scientific">Acidithiobacillus ferrooxidans (strain ATCC 23270 / DSM 14882 / CIP 104768 / NCIMB 8455)</name>
    <name type="common">Ferrobacillus ferrooxidans (strain ATCC 23270)</name>
    <dbReference type="NCBI Taxonomy" id="243159"/>
    <lineage>
        <taxon>Bacteria</taxon>
        <taxon>Pseudomonadati</taxon>
        <taxon>Pseudomonadota</taxon>
        <taxon>Acidithiobacillia</taxon>
        <taxon>Acidithiobacillales</taxon>
        <taxon>Acidithiobacillaceae</taxon>
        <taxon>Acidithiobacillus</taxon>
    </lineage>
</organism>
<dbReference type="AlphaFoldDB" id="B7J8T5"/>
<sequence>MRSCDHLENPGQGTVGVAGDTRVQRLHAHPFSPLDSREQAMQIFRSNANPVSVLTRAFFQNGKIGILSGKPDIATVRICPALSLVGNEEKTVQKPPRVPGDEAILEQRNGDMRLRRFVWAGIPHLGHHPKGAGFDVLDGLRHPCLATIFRIHAYYLHKRIHDRWSMRPSGRTGLCPTQ</sequence>
<dbReference type="STRING" id="243159.AFE_1252"/>
<name>B7J8T5_ACIF2</name>
<evidence type="ECO:0000313" key="2">
    <source>
        <dbReference type="Proteomes" id="UP000001362"/>
    </source>
</evidence>
<protein>
    <submittedName>
        <fullName evidence="1">Uncharacterized protein</fullName>
    </submittedName>
</protein>
<dbReference type="KEGG" id="afr:AFE_1252"/>
<proteinExistence type="predicted"/>
<dbReference type="EMBL" id="CP001219">
    <property type="protein sequence ID" value="ACK80273.1"/>
    <property type="molecule type" value="Genomic_DNA"/>
</dbReference>
<dbReference type="HOGENOM" id="CLU_1507506_0_0_6"/>
<evidence type="ECO:0000313" key="1">
    <source>
        <dbReference type="EMBL" id="ACK80273.1"/>
    </source>
</evidence>
<gene>
    <name evidence="1" type="ordered locus">AFE_1252</name>
</gene>
<dbReference type="PaxDb" id="243159-AFE_1252"/>